<gene>
    <name evidence="3" type="ORF">SCF082_LOCUS47530</name>
</gene>
<feature type="transmembrane region" description="Helical" evidence="1">
    <location>
        <begin position="230"/>
        <end position="249"/>
    </location>
</feature>
<evidence type="ECO:0000259" key="2">
    <source>
        <dbReference type="PROSITE" id="PS50222"/>
    </source>
</evidence>
<feature type="transmembrane region" description="Helical" evidence="1">
    <location>
        <begin position="59"/>
        <end position="81"/>
    </location>
</feature>
<organism evidence="3 4">
    <name type="scientific">Durusdinium trenchii</name>
    <dbReference type="NCBI Taxonomy" id="1381693"/>
    <lineage>
        <taxon>Eukaryota</taxon>
        <taxon>Sar</taxon>
        <taxon>Alveolata</taxon>
        <taxon>Dinophyceae</taxon>
        <taxon>Suessiales</taxon>
        <taxon>Symbiodiniaceae</taxon>
        <taxon>Durusdinium</taxon>
    </lineage>
</organism>
<feature type="transmembrane region" description="Helical" evidence="1">
    <location>
        <begin position="30"/>
        <end position="47"/>
    </location>
</feature>
<dbReference type="Proteomes" id="UP001642464">
    <property type="component" value="Unassembled WGS sequence"/>
</dbReference>
<dbReference type="InterPro" id="IPR002048">
    <property type="entry name" value="EF_hand_dom"/>
</dbReference>
<evidence type="ECO:0000256" key="1">
    <source>
        <dbReference type="SAM" id="Phobius"/>
    </source>
</evidence>
<evidence type="ECO:0000313" key="3">
    <source>
        <dbReference type="EMBL" id="CAK9101676.1"/>
    </source>
</evidence>
<dbReference type="SUPFAM" id="SSF47473">
    <property type="entry name" value="EF-hand"/>
    <property type="match status" value="1"/>
</dbReference>
<keyword evidence="1" id="KW-0472">Membrane</keyword>
<dbReference type="Gene3D" id="1.10.238.10">
    <property type="entry name" value="EF-hand"/>
    <property type="match status" value="1"/>
</dbReference>
<feature type="domain" description="EF-hand" evidence="2">
    <location>
        <begin position="182"/>
        <end position="217"/>
    </location>
</feature>
<name>A0ABP0RR24_9DINO</name>
<keyword evidence="4" id="KW-1185">Reference proteome</keyword>
<keyword evidence="1" id="KW-0812">Transmembrane</keyword>
<keyword evidence="1" id="KW-1133">Transmembrane helix</keyword>
<dbReference type="InterPro" id="IPR011992">
    <property type="entry name" value="EF-hand-dom_pair"/>
</dbReference>
<proteinExistence type="predicted"/>
<comment type="caution">
    <text evidence="3">The sequence shown here is derived from an EMBL/GenBank/DDBJ whole genome shotgun (WGS) entry which is preliminary data.</text>
</comment>
<feature type="transmembrane region" description="Helical" evidence="1">
    <location>
        <begin position="5"/>
        <end position="24"/>
    </location>
</feature>
<protein>
    <submittedName>
        <fullName evidence="3">Vacuole membrane protein 1 (Transmembrane protein 49)</fullName>
    </submittedName>
</protein>
<reference evidence="3 4" key="1">
    <citation type="submission" date="2024-02" db="EMBL/GenBank/DDBJ databases">
        <authorList>
            <person name="Chen Y."/>
            <person name="Shah S."/>
            <person name="Dougan E. K."/>
            <person name="Thang M."/>
            <person name="Chan C."/>
        </authorList>
    </citation>
    <scope>NUCLEOTIDE SEQUENCE [LARGE SCALE GENOMIC DNA]</scope>
</reference>
<dbReference type="PROSITE" id="PS50222">
    <property type="entry name" value="EF_HAND_2"/>
    <property type="match status" value="1"/>
</dbReference>
<dbReference type="EMBL" id="CAXAMM010041895">
    <property type="protein sequence ID" value="CAK9101676.1"/>
    <property type="molecule type" value="Genomic_DNA"/>
</dbReference>
<accession>A0ABP0RR24</accession>
<evidence type="ECO:0000313" key="4">
    <source>
        <dbReference type="Proteomes" id="UP001642464"/>
    </source>
</evidence>
<sequence>MMRIIIIVVISIFMFLPIINMVIMAVTFNSYLYTWFFGLIVTAVWSLRPCAELRSWPNAAFDMCGMCCGYLLMPFWTFFIATSLGKGVVKVNGQAVLFVNLFGSRAFEVMLTGIDVINSFIEAVVGRNLELRPLASNLRSKLLAKFQQQNRFPPEHLFHNDDDKRLEFDEICKLYDNEEEDKMKEIAHRVLKEWDKDGDKAISVSEAQCAASVTDGKISLSSLDPGAPTSFLKVCWELFIAGLVLYFVVSIMNQMAQSKQAEYDEAKVEELKKKSKKK</sequence>